<feature type="transmembrane region" description="Helical" evidence="35">
    <location>
        <begin position="164"/>
        <end position="186"/>
    </location>
</feature>
<keyword evidence="21" id="KW-0805">Transcription regulation</keyword>
<evidence type="ECO:0000256" key="1">
    <source>
        <dbReference type="ARBA" id="ARBA00001946"/>
    </source>
</evidence>
<comment type="similarity">
    <text evidence="6">Belongs to the actin family. ARP2 subfamily.</text>
</comment>
<dbReference type="GO" id="GO:0003779">
    <property type="term" value="F:actin binding"/>
    <property type="evidence" value="ECO:0007669"/>
    <property type="project" value="UniProtKB-KW"/>
</dbReference>
<evidence type="ECO:0000256" key="24">
    <source>
        <dbReference type="ARBA" id="ARBA00023163"/>
    </source>
</evidence>
<evidence type="ECO:0000256" key="35">
    <source>
        <dbReference type="SAM" id="Phobius"/>
    </source>
</evidence>
<keyword evidence="27" id="KW-0539">Nucleus</keyword>
<dbReference type="InterPro" id="IPR011009">
    <property type="entry name" value="Kinase-like_dom_sf"/>
</dbReference>
<evidence type="ECO:0000256" key="25">
    <source>
        <dbReference type="ARBA" id="ARBA00023203"/>
    </source>
</evidence>
<dbReference type="GO" id="GO:0005634">
    <property type="term" value="C:nucleus"/>
    <property type="evidence" value="ECO:0007669"/>
    <property type="project" value="UniProtKB-SubCell"/>
</dbReference>
<keyword evidence="25" id="KW-0009">Actin-binding</keyword>
<dbReference type="CDD" id="cd10220">
    <property type="entry name" value="ASKHA_NBD_Arp2"/>
    <property type="match status" value="1"/>
</dbReference>
<keyword evidence="19" id="KW-0460">Magnesium</keyword>
<dbReference type="EC" id="2.7.11.23" evidence="8"/>
<evidence type="ECO:0000256" key="34">
    <source>
        <dbReference type="SAM" id="MobiDB-lite"/>
    </source>
</evidence>
<keyword evidence="39" id="KW-1185">Reference proteome</keyword>
<keyword evidence="22 35" id="KW-0472">Membrane</keyword>
<dbReference type="PROSITE" id="PS00108">
    <property type="entry name" value="PROTEIN_KINASE_ST"/>
    <property type="match status" value="1"/>
</dbReference>
<evidence type="ECO:0000313" key="38">
    <source>
        <dbReference type="EMBL" id="KAK4446738.1"/>
    </source>
</evidence>
<evidence type="ECO:0000256" key="18">
    <source>
        <dbReference type="ARBA" id="ARBA00022840"/>
    </source>
</evidence>
<dbReference type="GO" id="GO:0005856">
    <property type="term" value="C:cytoskeleton"/>
    <property type="evidence" value="ECO:0007669"/>
    <property type="project" value="UniProtKB-SubCell"/>
</dbReference>
<dbReference type="SUPFAM" id="SSF56112">
    <property type="entry name" value="Protein kinase-like (PK-like)"/>
    <property type="match status" value="1"/>
</dbReference>
<evidence type="ECO:0000256" key="2">
    <source>
        <dbReference type="ARBA" id="ARBA00004123"/>
    </source>
</evidence>
<evidence type="ECO:0000256" key="28">
    <source>
        <dbReference type="ARBA" id="ARBA00039418"/>
    </source>
</evidence>
<evidence type="ECO:0000256" key="3">
    <source>
        <dbReference type="ARBA" id="ARBA00004141"/>
    </source>
</evidence>
<keyword evidence="10" id="KW-0963">Cytoplasm</keyword>
<dbReference type="PROSITE" id="PS00217">
    <property type="entry name" value="SUGAR_TRANSPORT_2"/>
    <property type="match status" value="1"/>
</dbReference>
<evidence type="ECO:0000256" key="33">
    <source>
        <dbReference type="ARBA" id="ARBA00049280"/>
    </source>
</evidence>
<dbReference type="FunFam" id="3.30.200.20:FF:000426">
    <property type="entry name" value="Serine/threonine-protein kinase ssn3"/>
    <property type="match status" value="1"/>
</dbReference>
<evidence type="ECO:0000256" key="12">
    <source>
        <dbReference type="ARBA" id="ARBA00022527"/>
    </source>
</evidence>
<feature type="region of interest" description="Disordered" evidence="34">
    <location>
        <begin position="1437"/>
        <end position="1472"/>
    </location>
</feature>
<evidence type="ECO:0000256" key="23">
    <source>
        <dbReference type="ARBA" id="ARBA00023159"/>
    </source>
</evidence>
<evidence type="ECO:0000256" key="32">
    <source>
        <dbReference type="ARBA" id="ARBA00048367"/>
    </source>
</evidence>
<comment type="subunit">
    <text evidence="7">Component of the SRB8-11 complex, a regulatory module of the Mediator complex.</text>
</comment>
<dbReference type="PROSITE" id="PS50850">
    <property type="entry name" value="MFS"/>
    <property type="match status" value="1"/>
</dbReference>
<comment type="catalytic activity">
    <reaction evidence="31">
        <text>L-threonyl-[protein] + ATP = O-phospho-L-threonyl-[protein] + ADP + H(+)</text>
        <dbReference type="Rhea" id="RHEA:46608"/>
        <dbReference type="Rhea" id="RHEA-COMP:11060"/>
        <dbReference type="Rhea" id="RHEA-COMP:11605"/>
        <dbReference type="ChEBI" id="CHEBI:15378"/>
        <dbReference type="ChEBI" id="CHEBI:30013"/>
        <dbReference type="ChEBI" id="CHEBI:30616"/>
        <dbReference type="ChEBI" id="CHEBI:61977"/>
        <dbReference type="ChEBI" id="CHEBI:456216"/>
        <dbReference type="EC" id="2.7.11.22"/>
    </reaction>
</comment>
<comment type="catalytic activity">
    <reaction evidence="32">
        <text>L-seryl-[protein] + ATP = O-phospho-L-seryl-[protein] + ADP + H(+)</text>
        <dbReference type="Rhea" id="RHEA:17989"/>
        <dbReference type="Rhea" id="RHEA-COMP:9863"/>
        <dbReference type="Rhea" id="RHEA-COMP:11604"/>
        <dbReference type="ChEBI" id="CHEBI:15378"/>
        <dbReference type="ChEBI" id="CHEBI:29999"/>
        <dbReference type="ChEBI" id="CHEBI:30616"/>
        <dbReference type="ChEBI" id="CHEBI:83421"/>
        <dbReference type="ChEBI" id="CHEBI:456216"/>
        <dbReference type="EC" id="2.7.11.22"/>
    </reaction>
</comment>
<dbReference type="FunFam" id="3.90.640.10:FF:000005">
    <property type="entry name" value="Actin-related protein 2"/>
    <property type="match status" value="1"/>
</dbReference>
<keyword evidence="24" id="KW-0804">Transcription</keyword>
<sequence length="1472" mass="161508">MAFGLRDVTPYLLLLMLISTLGPLQFGFHLAELNAPADVITCRKKSISTLEKVASLIKPGPSAPDQDCIPMDDASFAAVSAIFTVGGLLGALTAGPFTSKRGRWLSMQLTAIFYLLGSITETLASSVVLMCIGRFLGGVGAGASTVIVPLYISEVAPPAQRGFFGAFTQISINVGILFTQTLGYFLSRDDSWRWILGTGIIIALTQGTGLFLVPESPAWAATAKGDLAKARRILQRIRGKQSNIDEEVEAWGQGDGKLSTEEEGLLTRHESALSDTPATPLAAPVASPRSEATHLGFVQVIRDPNTRPAIIAVVGIMFAQQLCGINSIIMYSVSLLQDLLPTSSALLTIIISIVNLGMTMASSPLPDRFGRKTCILLSIIGQGSSSLALALSIVFGIKILSAISVLFFVGFFALGLGPVPFILASELVGPEAVGATQSWALGANYAATFLVAYLFPIINTALNNALGGAGWVYFIFAGFALIFTGFITRNVPETKGKKDADEVWGRQADTGLHAIDDENLASLLRAVFVDGSRADNLLESRHSSTSHDDAIDRAPTEQPLRGFHQLPPNDLRADTAVKISSIQPGGFYASELLVGGFEIGAEKDVDSMRQMRLPELPGGHNAPFPRRRYGVVLFQGAGFCEVLVHDFAAAKDIFSVVDAGGTSCWCVLDGGTGFLKVGYAAQNFPEFQYPSIVGRPILRTEEKGGSDMVIKDIMCGDEAAAARTMLQISYPMENGIVKKWDDMQHLWDFTFFEKMKIDPRGRKILLTEPPLNPLKNREQMCEVMFERYDFGGVYVAIQAVLALYAQGLSSGVVVDSGDGVTHIVPVYESVVLNHLTRRLDVAGRDVTRNLIALLLRRGYALNRTADFETVRQIKEKLCYVSYDLELDKKLSEDTTVLVESYTLPDGRVIRVGSERFEAPECLFQPHLVDCDQPGIAEFLFNTIQAADVDVRSSLFKAIVLSGGSSMYPGLPSRLEKELKQLWLTRVLGGNPERLSKFKVRIEDPPRRRHMVFLGGAVLANIMADKESMWITKQEWEEQGPRVLEKLDPADRSIGPIGYQSKVHVIDKYKVIGFISSGTYGRVYKASGRQGQVGEFAIKKFKPDKEGEQVTYTGISQSAVREMALCSELNHANVIKLIEIILEDKCIFMVFEYAEHDLLQIIHHHTQQPRHPIPPTTIKSIMFQLLNGCQYLHTNWVLHRDLKPANIMVTSSGEVKIGDLGLARLFQKPLHSLYSGDKVVVTIWYRAPELLLGSRHYTPAIDMWAVGCIFAELLSLRPIFKGEEAKMDSKKTVPFQRNQMQKIVDIMGLPTKDRWPLLTSMLEYSSLSTLQPPLNAPHRGHHGHHGHHYQSQRQAGGGSHLEKWYYNTINQHAGGSSGAPSLQSLGAEGYKLLAGLLEYDPDKRLTAAAALQHPFFTTGDPLTANCFEGLKMEYPHRRVSQDDNDIRTSSLPGTKRSGLPDDSLRPGKRVKEG</sequence>
<dbReference type="Gene3D" id="3.90.640.10">
    <property type="entry name" value="Actin, Chain A, domain 4"/>
    <property type="match status" value="1"/>
</dbReference>
<feature type="compositionally biased region" description="Basic and acidic residues" evidence="34">
    <location>
        <begin position="1457"/>
        <end position="1472"/>
    </location>
</feature>
<dbReference type="GO" id="GO:0004693">
    <property type="term" value="F:cyclin-dependent protein serine/threonine kinase activity"/>
    <property type="evidence" value="ECO:0007669"/>
    <property type="project" value="UniProtKB-EC"/>
</dbReference>
<evidence type="ECO:0000256" key="6">
    <source>
        <dbReference type="ARBA" id="ARBA00010121"/>
    </source>
</evidence>
<evidence type="ECO:0000256" key="17">
    <source>
        <dbReference type="ARBA" id="ARBA00022777"/>
    </source>
</evidence>
<comment type="subcellular location">
    <subcellularLocation>
        <location evidence="4">Cytoplasm</location>
        <location evidence="4">Cytoskeleton</location>
    </subcellularLocation>
    <subcellularLocation>
        <location evidence="3">Membrane</location>
        <topology evidence="3">Multi-pass membrane protein</topology>
    </subcellularLocation>
    <subcellularLocation>
        <location evidence="2">Nucleus</location>
    </subcellularLocation>
</comment>
<dbReference type="SMART" id="SM00220">
    <property type="entry name" value="S_TKc"/>
    <property type="match status" value="1"/>
</dbReference>
<evidence type="ECO:0000256" key="21">
    <source>
        <dbReference type="ARBA" id="ARBA00023015"/>
    </source>
</evidence>
<dbReference type="InterPro" id="IPR004000">
    <property type="entry name" value="Actin"/>
</dbReference>
<evidence type="ECO:0000256" key="4">
    <source>
        <dbReference type="ARBA" id="ARBA00004245"/>
    </source>
</evidence>
<dbReference type="InterPro" id="IPR020902">
    <property type="entry name" value="Actin/actin-like_CS"/>
</dbReference>
<dbReference type="GO" id="GO:0046872">
    <property type="term" value="F:metal ion binding"/>
    <property type="evidence" value="ECO:0007669"/>
    <property type="project" value="UniProtKB-KW"/>
</dbReference>
<dbReference type="PROSITE" id="PS50011">
    <property type="entry name" value="PROTEIN_KINASE_DOM"/>
    <property type="match status" value="1"/>
</dbReference>
<evidence type="ECO:0000256" key="30">
    <source>
        <dbReference type="ARBA" id="ARBA00041823"/>
    </source>
</evidence>
<dbReference type="Pfam" id="PF00069">
    <property type="entry name" value="Pkinase"/>
    <property type="match status" value="1"/>
</dbReference>
<dbReference type="GO" id="GO:0034314">
    <property type="term" value="P:Arp2/3 complex-mediated actin nucleation"/>
    <property type="evidence" value="ECO:0007669"/>
    <property type="project" value="UniProtKB-ARBA"/>
</dbReference>
<evidence type="ECO:0000256" key="9">
    <source>
        <dbReference type="ARBA" id="ARBA00012425"/>
    </source>
</evidence>
<feature type="transmembrane region" description="Helical" evidence="35">
    <location>
        <begin position="192"/>
        <end position="213"/>
    </location>
</feature>
<feature type="domain" description="Major facilitator superfamily (MFS) profile" evidence="37">
    <location>
        <begin position="15"/>
        <end position="495"/>
    </location>
</feature>
<gene>
    <name evidence="38" type="ORF">QBC34DRAFT_450708</name>
</gene>
<dbReference type="Gene3D" id="3.30.420.40">
    <property type="match status" value="2"/>
</dbReference>
<evidence type="ECO:0000256" key="13">
    <source>
        <dbReference type="ARBA" id="ARBA00022679"/>
    </source>
</evidence>
<dbReference type="FunFam" id="3.30.420.40:FF:000050">
    <property type="entry name" value="Actin, alpha skeletal muscle"/>
    <property type="match status" value="1"/>
</dbReference>
<evidence type="ECO:0000256" key="16">
    <source>
        <dbReference type="ARBA" id="ARBA00022741"/>
    </source>
</evidence>
<keyword evidence="11" id="KW-0678">Repressor</keyword>
<dbReference type="Pfam" id="PF00022">
    <property type="entry name" value="Actin"/>
    <property type="match status" value="1"/>
</dbReference>
<evidence type="ECO:0000256" key="5">
    <source>
        <dbReference type="ARBA" id="ARBA00006485"/>
    </source>
</evidence>
<dbReference type="GO" id="GO:0008353">
    <property type="term" value="F:RNA polymerase II CTD heptapeptide repeat kinase activity"/>
    <property type="evidence" value="ECO:0007669"/>
    <property type="project" value="UniProtKB-EC"/>
</dbReference>
<feature type="domain" description="Protein kinase" evidence="36">
    <location>
        <begin position="1068"/>
        <end position="1415"/>
    </location>
</feature>
<evidence type="ECO:0000256" key="29">
    <source>
        <dbReference type="ARBA" id="ARBA00040708"/>
    </source>
</evidence>
<feature type="transmembrane region" description="Helical" evidence="35">
    <location>
        <begin position="309"/>
        <end position="333"/>
    </location>
</feature>
<evidence type="ECO:0000256" key="14">
    <source>
        <dbReference type="ARBA" id="ARBA00022692"/>
    </source>
</evidence>
<keyword evidence="12" id="KW-0723">Serine/threonine-protein kinase</keyword>
<dbReference type="Gene3D" id="1.10.510.10">
    <property type="entry name" value="Transferase(Phosphotransferase) domain 1"/>
    <property type="match status" value="1"/>
</dbReference>
<comment type="cofactor">
    <cofactor evidence="1">
        <name>Mg(2+)</name>
        <dbReference type="ChEBI" id="CHEBI:18420"/>
    </cofactor>
</comment>
<evidence type="ECO:0000256" key="22">
    <source>
        <dbReference type="ARBA" id="ARBA00023136"/>
    </source>
</evidence>
<evidence type="ECO:0000256" key="10">
    <source>
        <dbReference type="ARBA" id="ARBA00022490"/>
    </source>
</evidence>
<keyword evidence="26" id="KW-0206">Cytoskeleton</keyword>
<keyword evidence="23" id="KW-0010">Activator</keyword>
<dbReference type="GO" id="GO:0005524">
    <property type="term" value="F:ATP binding"/>
    <property type="evidence" value="ECO:0007669"/>
    <property type="project" value="UniProtKB-KW"/>
</dbReference>
<feature type="transmembrane region" description="Helical" evidence="35">
    <location>
        <begin position="109"/>
        <end position="129"/>
    </location>
</feature>
<evidence type="ECO:0000259" key="36">
    <source>
        <dbReference type="PROSITE" id="PS50011"/>
    </source>
</evidence>
<feature type="transmembrane region" description="Helical" evidence="35">
    <location>
        <begin position="470"/>
        <end position="488"/>
    </location>
</feature>
<dbReference type="InterPro" id="IPR000719">
    <property type="entry name" value="Prot_kinase_dom"/>
</dbReference>
<keyword evidence="14 35" id="KW-0812">Transmembrane</keyword>
<dbReference type="EC" id="2.7.11.22" evidence="9"/>
<reference evidence="38" key="1">
    <citation type="journal article" date="2023" name="Mol. Phylogenet. Evol.">
        <title>Genome-scale phylogeny and comparative genomics of the fungal order Sordariales.</title>
        <authorList>
            <person name="Hensen N."/>
            <person name="Bonometti L."/>
            <person name="Westerberg I."/>
            <person name="Brannstrom I.O."/>
            <person name="Guillou S."/>
            <person name="Cros-Aarteil S."/>
            <person name="Calhoun S."/>
            <person name="Haridas S."/>
            <person name="Kuo A."/>
            <person name="Mondo S."/>
            <person name="Pangilinan J."/>
            <person name="Riley R."/>
            <person name="LaButti K."/>
            <person name="Andreopoulos B."/>
            <person name="Lipzen A."/>
            <person name="Chen C."/>
            <person name="Yan M."/>
            <person name="Daum C."/>
            <person name="Ng V."/>
            <person name="Clum A."/>
            <person name="Steindorff A."/>
            <person name="Ohm R.A."/>
            <person name="Martin F."/>
            <person name="Silar P."/>
            <person name="Natvig D.O."/>
            <person name="Lalanne C."/>
            <person name="Gautier V."/>
            <person name="Ament-Velasquez S.L."/>
            <person name="Kruys A."/>
            <person name="Hutchinson M.I."/>
            <person name="Powell A.J."/>
            <person name="Barry K."/>
            <person name="Miller A.N."/>
            <person name="Grigoriev I.V."/>
            <person name="Debuchy R."/>
            <person name="Gladieux P."/>
            <person name="Hiltunen Thoren M."/>
            <person name="Johannesson H."/>
        </authorList>
    </citation>
    <scope>NUCLEOTIDE SEQUENCE</scope>
    <source>
        <strain evidence="38">PSN243</strain>
    </source>
</reference>
<dbReference type="InterPro" id="IPR043129">
    <property type="entry name" value="ATPase_NBD"/>
</dbReference>
<dbReference type="GO" id="GO:0016020">
    <property type="term" value="C:membrane"/>
    <property type="evidence" value="ECO:0007669"/>
    <property type="project" value="UniProtKB-SubCell"/>
</dbReference>
<comment type="catalytic activity">
    <reaction evidence="33">
        <text>[DNA-directed RNA polymerase] + ATP = phospho-[DNA-directed RNA polymerase] + ADP + H(+)</text>
        <dbReference type="Rhea" id="RHEA:10216"/>
        <dbReference type="Rhea" id="RHEA-COMP:11321"/>
        <dbReference type="Rhea" id="RHEA-COMP:11322"/>
        <dbReference type="ChEBI" id="CHEBI:15378"/>
        <dbReference type="ChEBI" id="CHEBI:30616"/>
        <dbReference type="ChEBI" id="CHEBI:43176"/>
        <dbReference type="ChEBI" id="CHEBI:68546"/>
        <dbReference type="ChEBI" id="CHEBI:456216"/>
        <dbReference type="EC" id="2.7.11.23"/>
    </reaction>
</comment>
<dbReference type="Gene3D" id="1.20.1250.20">
    <property type="entry name" value="MFS general substrate transporter like domains"/>
    <property type="match status" value="1"/>
</dbReference>
<reference evidence="38" key="2">
    <citation type="submission" date="2023-05" db="EMBL/GenBank/DDBJ databases">
        <authorList>
            <consortium name="Lawrence Berkeley National Laboratory"/>
            <person name="Steindorff A."/>
            <person name="Hensen N."/>
            <person name="Bonometti L."/>
            <person name="Westerberg I."/>
            <person name="Brannstrom I.O."/>
            <person name="Guillou S."/>
            <person name="Cros-Aarteil S."/>
            <person name="Calhoun S."/>
            <person name="Haridas S."/>
            <person name="Kuo A."/>
            <person name="Mondo S."/>
            <person name="Pangilinan J."/>
            <person name="Riley R."/>
            <person name="Labutti K."/>
            <person name="Andreopoulos B."/>
            <person name="Lipzen A."/>
            <person name="Chen C."/>
            <person name="Yanf M."/>
            <person name="Daum C."/>
            <person name="Ng V."/>
            <person name="Clum A."/>
            <person name="Ohm R."/>
            <person name="Martin F."/>
            <person name="Silar P."/>
            <person name="Natvig D."/>
            <person name="Lalanne C."/>
            <person name="Gautier V."/>
            <person name="Ament-Velasquez S.L."/>
            <person name="Kruys A."/>
            <person name="Hutchinson M.I."/>
            <person name="Powell A.J."/>
            <person name="Barry K."/>
            <person name="Miller A.N."/>
            <person name="Grigoriev I.V."/>
            <person name="Debuchy R."/>
            <person name="Gladieux P."/>
            <person name="Thoren M.H."/>
            <person name="Johannesson H."/>
        </authorList>
    </citation>
    <scope>NUCLEOTIDE SEQUENCE</scope>
    <source>
        <strain evidence="38">PSN243</strain>
    </source>
</reference>
<dbReference type="Pfam" id="PF00083">
    <property type="entry name" value="Sugar_tr"/>
    <property type="match status" value="1"/>
</dbReference>
<keyword evidence="13" id="KW-0808">Transferase</keyword>
<dbReference type="EMBL" id="MU865955">
    <property type="protein sequence ID" value="KAK4446738.1"/>
    <property type="molecule type" value="Genomic_DNA"/>
</dbReference>
<dbReference type="Proteomes" id="UP001321760">
    <property type="component" value="Unassembled WGS sequence"/>
</dbReference>
<dbReference type="InterPro" id="IPR005829">
    <property type="entry name" value="Sugar_transporter_CS"/>
</dbReference>
<dbReference type="FunFam" id="1.10.510.10:FF:000408">
    <property type="entry name" value="Serine/threonine-protein kinase SSN3"/>
    <property type="match status" value="1"/>
</dbReference>
<keyword evidence="16" id="KW-0547">Nucleotide-binding</keyword>
<proteinExistence type="inferred from homology"/>
<feature type="transmembrane region" description="Helical" evidence="35">
    <location>
        <begin position="339"/>
        <end position="361"/>
    </location>
</feature>
<dbReference type="SUPFAM" id="SSF53067">
    <property type="entry name" value="Actin-like ATPase domain"/>
    <property type="match status" value="2"/>
</dbReference>
<dbReference type="InterPro" id="IPR005828">
    <property type="entry name" value="MFS_sugar_transport-like"/>
</dbReference>
<keyword evidence="17" id="KW-0418">Kinase</keyword>
<dbReference type="PRINTS" id="PR00190">
    <property type="entry name" value="ACTIN"/>
</dbReference>
<feature type="transmembrane region" description="Helical" evidence="35">
    <location>
        <begin position="403"/>
        <end position="427"/>
    </location>
</feature>
<feature type="transmembrane region" description="Helical" evidence="35">
    <location>
        <begin position="373"/>
        <end position="397"/>
    </location>
</feature>
<feature type="transmembrane region" description="Helical" evidence="35">
    <location>
        <begin position="74"/>
        <end position="97"/>
    </location>
</feature>
<keyword evidence="18" id="KW-0067">ATP-binding</keyword>
<evidence type="ECO:0000256" key="26">
    <source>
        <dbReference type="ARBA" id="ARBA00023212"/>
    </source>
</evidence>
<organism evidence="38 39">
    <name type="scientific">Podospora aff. communis PSN243</name>
    <dbReference type="NCBI Taxonomy" id="3040156"/>
    <lineage>
        <taxon>Eukaryota</taxon>
        <taxon>Fungi</taxon>
        <taxon>Dikarya</taxon>
        <taxon>Ascomycota</taxon>
        <taxon>Pezizomycotina</taxon>
        <taxon>Sordariomycetes</taxon>
        <taxon>Sordariomycetidae</taxon>
        <taxon>Sordariales</taxon>
        <taxon>Podosporaceae</taxon>
        <taxon>Podospora</taxon>
    </lineage>
</organism>
<dbReference type="PANTHER" id="PTHR11937">
    <property type="entry name" value="ACTIN"/>
    <property type="match status" value="1"/>
</dbReference>
<feature type="transmembrane region" description="Helical" evidence="35">
    <location>
        <begin position="439"/>
        <end position="458"/>
    </location>
</feature>
<evidence type="ECO:0000256" key="8">
    <source>
        <dbReference type="ARBA" id="ARBA00012409"/>
    </source>
</evidence>
<evidence type="ECO:0000256" key="11">
    <source>
        <dbReference type="ARBA" id="ARBA00022491"/>
    </source>
</evidence>
<evidence type="ECO:0000313" key="39">
    <source>
        <dbReference type="Proteomes" id="UP001321760"/>
    </source>
</evidence>
<accession>A0AAV9GE92</accession>
<keyword evidence="15" id="KW-0479">Metal-binding</keyword>
<evidence type="ECO:0000256" key="20">
    <source>
        <dbReference type="ARBA" id="ARBA00022989"/>
    </source>
</evidence>
<dbReference type="SUPFAM" id="SSF103473">
    <property type="entry name" value="MFS general substrate transporter"/>
    <property type="match status" value="1"/>
</dbReference>
<evidence type="ECO:0000256" key="19">
    <source>
        <dbReference type="ARBA" id="ARBA00022842"/>
    </source>
</evidence>
<comment type="similarity">
    <text evidence="5">Belongs to the protein kinase superfamily. CMGC Ser/Thr protein kinase family. CDC2/CDKX subfamily.</text>
</comment>
<dbReference type="InterPro" id="IPR036259">
    <property type="entry name" value="MFS_trans_sf"/>
</dbReference>
<keyword evidence="20 35" id="KW-1133">Transmembrane helix</keyword>
<dbReference type="Gene3D" id="3.30.200.20">
    <property type="entry name" value="Phosphorylase Kinase, domain 1"/>
    <property type="match status" value="1"/>
</dbReference>
<evidence type="ECO:0000256" key="7">
    <source>
        <dbReference type="ARBA" id="ARBA00011612"/>
    </source>
</evidence>
<evidence type="ECO:0000259" key="37">
    <source>
        <dbReference type="PROSITE" id="PS50850"/>
    </source>
</evidence>
<comment type="caution">
    <text evidence="38">The sequence shown here is derived from an EMBL/GenBank/DDBJ whole genome shotgun (WGS) entry which is preliminary data.</text>
</comment>
<dbReference type="PROSITE" id="PS01132">
    <property type="entry name" value="ACTINS_ACT_LIKE"/>
    <property type="match status" value="1"/>
</dbReference>
<name>A0AAV9GE92_9PEZI</name>
<evidence type="ECO:0000256" key="31">
    <source>
        <dbReference type="ARBA" id="ARBA00047811"/>
    </source>
</evidence>
<dbReference type="InterPro" id="IPR008271">
    <property type="entry name" value="Ser/Thr_kinase_AS"/>
</dbReference>
<dbReference type="InterPro" id="IPR020846">
    <property type="entry name" value="MFS_dom"/>
</dbReference>
<evidence type="ECO:0000256" key="15">
    <source>
        <dbReference type="ARBA" id="ARBA00022723"/>
    </source>
</evidence>
<dbReference type="GO" id="GO:0022857">
    <property type="term" value="F:transmembrane transporter activity"/>
    <property type="evidence" value="ECO:0007669"/>
    <property type="project" value="InterPro"/>
</dbReference>
<protein>
    <recommendedName>
        <fullName evidence="28">Serine/threonine-protein kinase SSN3</fullName>
        <ecNumber evidence="9">2.7.11.22</ecNumber>
        <ecNumber evidence="8">2.7.11.23</ecNumber>
    </recommendedName>
    <alternativeName>
        <fullName evidence="30">Cyclin-dependent kinase 8</fullName>
    </alternativeName>
    <alternativeName>
        <fullName evidence="29">Serine/threonine-protein kinase ssn3</fullName>
    </alternativeName>
</protein>
<evidence type="ECO:0000256" key="27">
    <source>
        <dbReference type="ARBA" id="ARBA00023242"/>
    </source>
</evidence>
<dbReference type="SMART" id="SM00268">
    <property type="entry name" value="ACTIN"/>
    <property type="match status" value="1"/>
</dbReference>
<dbReference type="CDD" id="cd07842">
    <property type="entry name" value="STKc_CDK8_like"/>
    <property type="match status" value="1"/>
</dbReference>
<feature type="transmembrane region" description="Helical" evidence="35">
    <location>
        <begin position="12"/>
        <end position="31"/>
    </location>
</feature>